<sequence length="310" mass="33709">METTPRIWRRHDGGSSLMDDGRQDTEWETTKATSRRAMEVAMTNSICSEGDFGSFCLQKGQWGGRITAGVMGEKFGLGVLGFTGSKRNEEGRAASWLSVSVTGGFWGGKFRRDIVSVTYQGRNAEQRDTTDILFQLFSKNNLAPKSLLGNPEEARRVIVEMAVSDVTLTRLRNLLQPAPPRAVPTTSGPSPAGRVLASPVASAAGTRATPERGSSSDVGRTLDQLVDILLPRREHEPLPSPISSKKGSAGDSLIGAKRPRIFEGSSHEFSMMDCSFDASDFVENNLLGPRWAMLRSASIMKSIEPRLTMS</sequence>
<gene>
    <name evidence="2" type="ORF">PIB30_097851</name>
</gene>
<evidence type="ECO:0000256" key="1">
    <source>
        <dbReference type="SAM" id="MobiDB-lite"/>
    </source>
</evidence>
<evidence type="ECO:0000313" key="2">
    <source>
        <dbReference type="EMBL" id="MED6116190.1"/>
    </source>
</evidence>
<evidence type="ECO:0000313" key="3">
    <source>
        <dbReference type="Proteomes" id="UP001341840"/>
    </source>
</evidence>
<organism evidence="2 3">
    <name type="scientific">Stylosanthes scabra</name>
    <dbReference type="NCBI Taxonomy" id="79078"/>
    <lineage>
        <taxon>Eukaryota</taxon>
        <taxon>Viridiplantae</taxon>
        <taxon>Streptophyta</taxon>
        <taxon>Embryophyta</taxon>
        <taxon>Tracheophyta</taxon>
        <taxon>Spermatophyta</taxon>
        <taxon>Magnoliopsida</taxon>
        <taxon>eudicotyledons</taxon>
        <taxon>Gunneridae</taxon>
        <taxon>Pentapetalae</taxon>
        <taxon>rosids</taxon>
        <taxon>fabids</taxon>
        <taxon>Fabales</taxon>
        <taxon>Fabaceae</taxon>
        <taxon>Papilionoideae</taxon>
        <taxon>50 kb inversion clade</taxon>
        <taxon>dalbergioids sensu lato</taxon>
        <taxon>Dalbergieae</taxon>
        <taxon>Pterocarpus clade</taxon>
        <taxon>Stylosanthes</taxon>
    </lineage>
</organism>
<feature type="region of interest" description="Disordered" evidence="1">
    <location>
        <begin position="1"/>
        <end position="31"/>
    </location>
</feature>
<feature type="compositionally biased region" description="Basic and acidic residues" evidence="1">
    <location>
        <begin position="19"/>
        <end position="29"/>
    </location>
</feature>
<comment type="caution">
    <text evidence="2">The sequence shown here is derived from an EMBL/GenBank/DDBJ whole genome shotgun (WGS) entry which is preliminary data.</text>
</comment>
<protein>
    <submittedName>
        <fullName evidence="2">Uncharacterized protein</fullName>
    </submittedName>
</protein>
<proteinExistence type="predicted"/>
<dbReference type="Proteomes" id="UP001341840">
    <property type="component" value="Unassembled WGS sequence"/>
</dbReference>
<name>A0ABU6QXU3_9FABA</name>
<keyword evidence="3" id="KW-1185">Reference proteome</keyword>
<accession>A0ABU6QXU3</accession>
<feature type="region of interest" description="Disordered" evidence="1">
    <location>
        <begin position="177"/>
        <end position="218"/>
    </location>
</feature>
<dbReference type="EMBL" id="JASCZI010002442">
    <property type="protein sequence ID" value="MED6116190.1"/>
    <property type="molecule type" value="Genomic_DNA"/>
</dbReference>
<feature type="region of interest" description="Disordered" evidence="1">
    <location>
        <begin position="233"/>
        <end position="252"/>
    </location>
</feature>
<reference evidence="2 3" key="1">
    <citation type="journal article" date="2023" name="Plants (Basel)">
        <title>Bridging the Gap: Combining Genomics and Transcriptomics Approaches to Understand Stylosanthes scabra, an Orphan Legume from the Brazilian Caatinga.</title>
        <authorList>
            <person name="Ferreira-Neto J.R.C."/>
            <person name="da Silva M.D."/>
            <person name="Binneck E."/>
            <person name="de Melo N.F."/>
            <person name="da Silva R.H."/>
            <person name="de Melo A.L.T.M."/>
            <person name="Pandolfi V."/>
            <person name="Bustamante F.O."/>
            <person name="Brasileiro-Vidal A.C."/>
            <person name="Benko-Iseppon A.M."/>
        </authorList>
    </citation>
    <scope>NUCLEOTIDE SEQUENCE [LARGE SCALE GENOMIC DNA]</scope>
    <source>
        <tissue evidence="2">Leaves</tissue>
    </source>
</reference>